<dbReference type="STRING" id="2340.JV46_25440"/>
<dbReference type="EMBL" id="JRAA01000003">
    <property type="protein sequence ID" value="KHF24512.1"/>
    <property type="molecule type" value="Genomic_DNA"/>
</dbReference>
<reference evidence="1 2" key="1">
    <citation type="journal article" date="2014" name="BMC Genomics">
        <title>The genome of the intracellular bacterium of the coastal bivalve, Solemya velum: a blueprint for thriving in and out of symbiosis.</title>
        <authorList>
            <person name="Dmytrenko O."/>
            <person name="Russell S.L."/>
            <person name="Loo W.T."/>
            <person name="Fontanez K.M."/>
            <person name="Liao L."/>
            <person name="Roeselers G."/>
            <person name="Sharma R."/>
            <person name="Stewart F.J."/>
            <person name="Newton I.L."/>
            <person name="Woyke T."/>
            <person name="Wu D."/>
            <person name="Lang J.M."/>
            <person name="Eisen J.A."/>
            <person name="Cavanaugh C.M."/>
        </authorList>
    </citation>
    <scope>NUCLEOTIDE SEQUENCE [LARGE SCALE GENOMIC DNA]</scope>
    <source>
        <strain evidence="1 2">WH</strain>
    </source>
</reference>
<evidence type="ECO:0000313" key="1">
    <source>
        <dbReference type="EMBL" id="KHF24512.1"/>
    </source>
</evidence>
<protein>
    <submittedName>
        <fullName evidence="1">Uncharacterized protein</fullName>
    </submittedName>
</protein>
<accession>A0A0B0H780</accession>
<sequence length="35" mass="4091">MKHGYYTKESIYFRKLVDQIVGESAELLVDIDELS</sequence>
<comment type="caution">
    <text evidence="1">The sequence shown here is derived from an EMBL/GenBank/DDBJ whole genome shotgun (WGS) entry which is preliminary data.</text>
</comment>
<dbReference type="AlphaFoldDB" id="A0A0B0H780"/>
<gene>
    <name evidence="1" type="ORF">JV46_25440</name>
</gene>
<proteinExistence type="predicted"/>
<dbReference type="Proteomes" id="UP000030856">
    <property type="component" value="Unassembled WGS sequence"/>
</dbReference>
<name>A0A0B0H780_SOVGS</name>
<keyword evidence="2" id="KW-1185">Reference proteome</keyword>
<evidence type="ECO:0000313" key="2">
    <source>
        <dbReference type="Proteomes" id="UP000030856"/>
    </source>
</evidence>
<organism evidence="1 2">
    <name type="scientific">Solemya velum gill symbiont</name>
    <dbReference type="NCBI Taxonomy" id="2340"/>
    <lineage>
        <taxon>Bacteria</taxon>
        <taxon>Pseudomonadati</taxon>
        <taxon>Pseudomonadota</taxon>
        <taxon>Gammaproteobacteria</taxon>
        <taxon>sulfur-oxidizing symbionts</taxon>
    </lineage>
</organism>